<keyword evidence="6" id="KW-1185">Reference proteome</keyword>
<evidence type="ECO:0000313" key="6">
    <source>
        <dbReference type="Proteomes" id="UP000051682"/>
    </source>
</evidence>
<evidence type="ECO:0000256" key="1">
    <source>
        <dbReference type="ARBA" id="ARBA00023015"/>
    </source>
</evidence>
<dbReference type="Proteomes" id="UP000051682">
    <property type="component" value="Unassembled WGS sequence"/>
</dbReference>
<feature type="domain" description="HTH araC/xylS-type" evidence="4">
    <location>
        <begin position="176"/>
        <end position="274"/>
    </location>
</feature>
<dbReference type="Gene3D" id="1.10.10.60">
    <property type="entry name" value="Homeodomain-like"/>
    <property type="match status" value="1"/>
</dbReference>
<evidence type="ECO:0000256" key="3">
    <source>
        <dbReference type="ARBA" id="ARBA00023163"/>
    </source>
</evidence>
<dbReference type="AlphaFoldDB" id="A0A0Q3HUF4"/>
<dbReference type="Pfam" id="PF12833">
    <property type="entry name" value="HTH_18"/>
    <property type="match status" value="1"/>
</dbReference>
<dbReference type="GO" id="GO:0003700">
    <property type="term" value="F:DNA-binding transcription factor activity"/>
    <property type="evidence" value="ECO:0007669"/>
    <property type="project" value="InterPro"/>
</dbReference>
<proteinExistence type="predicted"/>
<sequence>MDNIIQKYNINIENSFRFLEQKELEEFMDFNADAHSHNFYILSFLYEGTIDHYSDFDNKSVSAPAILMLDIDQVHTHPQIGSCKMISIAFSTDFISSETDYFLEKVTYLFSRSFLPISTTQLTELDEIIEMESKEIKKEFPNEELIKALLNVLIIQCLAISDSNVSANDDNYGIYRDFKKLLNRNYHKQHQVNFYANELNVTTATLNQIIKKSTFKTPKQLIDQHLLLEAKRLLYWSKISVKEIAYTLGFETDSYFNHFFKKHTGKTPKGFQRKQSVE</sequence>
<keyword evidence="1" id="KW-0805">Transcription regulation</keyword>
<dbReference type="PROSITE" id="PS01124">
    <property type="entry name" value="HTH_ARAC_FAMILY_2"/>
    <property type="match status" value="1"/>
</dbReference>
<dbReference type="SUPFAM" id="SSF46689">
    <property type="entry name" value="Homeodomain-like"/>
    <property type="match status" value="1"/>
</dbReference>
<evidence type="ECO:0000256" key="2">
    <source>
        <dbReference type="ARBA" id="ARBA00023125"/>
    </source>
</evidence>
<comment type="caution">
    <text evidence="5">The sequence shown here is derived from an EMBL/GenBank/DDBJ whole genome shotgun (WGS) entry which is preliminary data.</text>
</comment>
<keyword evidence="2" id="KW-0238">DNA-binding</keyword>
<dbReference type="OrthoDB" id="2666928at2"/>
<dbReference type="RefSeq" id="WP_056015191.1">
    <property type="nucleotide sequence ID" value="NZ_LLYZ01000005.1"/>
</dbReference>
<dbReference type="PRINTS" id="PR00032">
    <property type="entry name" value="HTHARAC"/>
</dbReference>
<dbReference type="PANTHER" id="PTHR43280:SF32">
    <property type="entry name" value="TRANSCRIPTIONAL REGULATORY PROTEIN"/>
    <property type="match status" value="1"/>
</dbReference>
<organism evidence="5 6">
    <name type="scientific">Chryseobacterium aquaticum</name>
    <dbReference type="NCBI Taxonomy" id="452084"/>
    <lineage>
        <taxon>Bacteria</taxon>
        <taxon>Pseudomonadati</taxon>
        <taxon>Bacteroidota</taxon>
        <taxon>Flavobacteriia</taxon>
        <taxon>Flavobacteriales</taxon>
        <taxon>Weeksellaceae</taxon>
        <taxon>Chryseobacterium group</taxon>
        <taxon>Chryseobacterium</taxon>
    </lineage>
</organism>
<keyword evidence="3" id="KW-0804">Transcription</keyword>
<dbReference type="EMBL" id="LLYZ01000005">
    <property type="protein sequence ID" value="KQK26149.1"/>
    <property type="molecule type" value="Genomic_DNA"/>
</dbReference>
<gene>
    <name evidence="5" type="ORF">AR438_11265</name>
</gene>
<dbReference type="SMART" id="SM00342">
    <property type="entry name" value="HTH_ARAC"/>
    <property type="match status" value="1"/>
</dbReference>
<protein>
    <recommendedName>
        <fullName evidence="4">HTH araC/xylS-type domain-containing protein</fullName>
    </recommendedName>
</protein>
<dbReference type="PANTHER" id="PTHR43280">
    <property type="entry name" value="ARAC-FAMILY TRANSCRIPTIONAL REGULATOR"/>
    <property type="match status" value="1"/>
</dbReference>
<dbReference type="InterPro" id="IPR009057">
    <property type="entry name" value="Homeodomain-like_sf"/>
</dbReference>
<evidence type="ECO:0000313" key="5">
    <source>
        <dbReference type="EMBL" id="KQK26149.1"/>
    </source>
</evidence>
<reference evidence="5 6" key="1">
    <citation type="submission" date="2015-10" db="EMBL/GenBank/DDBJ databases">
        <title>Chryseobacterium aquaticum genome.</title>
        <authorList>
            <person name="Newman J.D."/>
            <person name="Ferguson M.B."/>
            <person name="Miller J.R."/>
        </authorList>
    </citation>
    <scope>NUCLEOTIDE SEQUENCE [LARGE SCALE GENOMIC DNA]</scope>
    <source>
        <strain evidence="5 6">KCTC 12483</strain>
    </source>
</reference>
<accession>A0A0Q3HUF4</accession>
<dbReference type="GO" id="GO:0043565">
    <property type="term" value="F:sequence-specific DNA binding"/>
    <property type="evidence" value="ECO:0007669"/>
    <property type="project" value="InterPro"/>
</dbReference>
<evidence type="ECO:0000259" key="4">
    <source>
        <dbReference type="PROSITE" id="PS01124"/>
    </source>
</evidence>
<dbReference type="STRING" id="452084.AR438_11265"/>
<dbReference type="InterPro" id="IPR020449">
    <property type="entry name" value="Tscrpt_reg_AraC-type_HTH"/>
</dbReference>
<name>A0A0Q3HUF4_9FLAO</name>
<dbReference type="InterPro" id="IPR018060">
    <property type="entry name" value="HTH_AraC"/>
</dbReference>